<proteinExistence type="predicted"/>
<sequence>MSSPPPGPDTVADTVTAVPGVGLSNRMSSLRVRAQRASRARSSARLPPIPQTLSSSARITSGGSLFTAQTTARYWYIKYGNLKAKLHAREGENRGLVKQVDHFKRRAAMLRQAVLDADEDAAKMRAGLKSMNIDAREVMERGEQEMADGMVEEMSGEEMDTVACDEAEQGDWVPGYSSPEEEEDERT</sequence>
<dbReference type="Proteomes" id="UP000814140">
    <property type="component" value="Unassembled WGS sequence"/>
</dbReference>
<evidence type="ECO:0000313" key="1">
    <source>
        <dbReference type="EMBL" id="KAI0055659.1"/>
    </source>
</evidence>
<protein>
    <submittedName>
        <fullName evidence="1">Uncharacterized protein</fullName>
    </submittedName>
</protein>
<reference evidence="1" key="2">
    <citation type="journal article" date="2022" name="New Phytol.">
        <title>Evolutionary transition to the ectomycorrhizal habit in the genomes of a hyperdiverse lineage of mushroom-forming fungi.</title>
        <authorList>
            <person name="Looney B."/>
            <person name="Miyauchi S."/>
            <person name="Morin E."/>
            <person name="Drula E."/>
            <person name="Courty P.E."/>
            <person name="Kohler A."/>
            <person name="Kuo A."/>
            <person name="LaButti K."/>
            <person name="Pangilinan J."/>
            <person name="Lipzen A."/>
            <person name="Riley R."/>
            <person name="Andreopoulos W."/>
            <person name="He G."/>
            <person name="Johnson J."/>
            <person name="Nolan M."/>
            <person name="Tritt A."/>
            <person name="Barry K.W."/>
            <person name="Grigoriev I.V."/>
            <person name="Nagy L.G."/>
            <person name="Hibbett D."/>
            <person name="Henrissat B."/>
            <person name="Matheny P.B."/>
            <person name="Labbe J."/>
            <person name="Martin F.M."/>
        </authorList>
    </citation>
    <scope>NUCLEOTIDE SEQUENCE</scope>
    <source>
        <strain evidence="1">HHB10654</strain>
    </source>
</reference>
<comment type="caution">
    <text evidence="1">The sequence shown here is derived from an EMBL/GenBank/DDBJ whole genome shotgun (WGS) entry which is preliminary data.</text>
</comment>
<gene>
    <name evidence="1" type="ORF">BV25DRAFT_1921660</name>
</gene>
<reference evidence="1" key="1">
    <citation type="submission" date="2021-03" db="EMBL/GenBank/DDBJ databases">
        <authorList>
            <consortium name="DOE Joint Genome Institute"/>
            <person name="Ahrendt S."/>
            <person name="Looney B.P."/>
            <person name="Miyauchi S."/>
            <person name="Morin E."/>
            <person name="Drula E."/>
            <person name="Courty P.E."/>
            <person name="Chicoki N."/>
            <person name="Fauchery L."/>
            <person name="Kohler A."/>
            <person name="Kuo A."/>
            <person name="Labutti K."/>
            <person name="Pangilinan J."/>
            <person name="Lipzen A."/>
            <person name="Riley R."/>
            <person name="Andreopoulos W."/>
            <person name="He G."/>
            <person name="Johnson J."/>
            <person name="Barry K.W."/>
            <person name="Grigoriev I.V."/>
            <person name="Nagy L."/>
            <person name="Hibbett D."/>
            <person name="Henrissat B."/>
            <person name="Matheny P.B."/>
            <person name="Labbe J."/>
            <person name="Martin F."/>
        </authorList>
    </citation>
    <scope>NUCLEOTIDE SEQUENCE</scope>
    <source>
        <strain evidence="1">HHB10654</strain>
    </source>
</reference>
<name>A0ACB8SGH0_9AGAM</name>
<keyword evidence="2" id="KW-1185">Reference proteome</keyword>
<organism evidence="1 2">
    <name type="scientific">Artomyces pyxidatus</name>
    <dbReference type="NCBI Taxonomy" id="48021"/>
    <lineage>
        <taxon>Eukaryota</taxon>
        <taxon>Fungi</taxon>
        <taxon>Dikarya</taxon>
        <taxon>Basidiomycota</taxon>
        <taxon>Agaricomycotina</taxon>
        <taxon>Agaricomycetes</taxon>
        <taxon>Russulales</taxon>
        <taxon>Auriscalpiaceae</taxon>
        <taxon>Artomyces</taxon>
    </lineage>
</organism>
<accession>A0ACB8SGH0</accession>
<dbReference type="EMBL" id="MU277284">
    <property type="protein sequence ID" value="KAI0055659.1"/>
    <property type="molecule type" value="Genomic_DNA"/>
</dbReference>
<evidence type="ECO:0000313" key="2">
    <source>
        <dbReference type="Proteomes" id="UP000814140"/>
    </source>
</evidence>